<dbReference type="InterPro" id="IPR020555">
    <property type="entry name" value="MECDP_synthase_CS"/>
</dbReference>
<dbReference type="FunFam" id="3.30.1330.50:FF:000003">
    <property type="entry name" value="2-C-methyl-D-erythritol 2,4-cyclodiphosphate synthase"/>
    <property type="match status" value="1"/>
</dbReference>
<dbReference type="HAMAP" id="MF_00107">
    <property type="entry name" value="IspF"/>
    <property type="match status" value="1"/>
</dbReference>
<dbReference type="InterPro" id="IPR018294">
    <property type="entry name" value="ISPD_synthase_CS"/>
</dbReference>
<feature type="binding site" evidence="14">
    <location>
        <begin position="259"/>
        <end position="260"/>
    </location>
    <ligand>
        <name>4-CDP-2-C-methyl-D-erythritol 2-phosphate</name>
        <dbReference type="ChEBI" id="CHEBI:57919"/>
    </ligand>
</feature>
<feature type="region of interest" description="2-C-methyl-D-erythritol 2,4-cyclodiphosphate synthase" evidence="14">
    <location>
        <begin position="227"/>
        <end position="383"/>
    </location>
</feature>
<dbReference type="Gene3D" id="3.90.550.10">
    <property type="entry name" value="Spore Coat Polysaccharide Biosynthesis Protein SpsA, Chain A"/>
    <property type="match status" value="1"/>
</dbReference>
<dbReference type="NCBIfam" id="TIGR00151">
    <property type="entry name" value="ispF"/>
    <property type="match status" value="1"/>
</dbReference>
<dbReference type="PANTHER" id="PTHR43181">
    <property type="entry name" value="2-C-METHYL-D-ERYTHRITOL 2,4-CYCLODIPHOSPHATE SYNTHASE, CHLOROPLASTIC"/>
    <property type="match status" value="1"/>
</dbReference>
<dbReference type="NCBIfam" id="NF006899">
    <property type="entry name" value="PRK09382.1"/>
    <property type="match status" value="1"/>
</dbReference>
<feature type="site" description="Positions MEP for the nucleophilic attack" evidence="14">
    <location>
        <position position="151"/>
    </location>
</feature>
<evidence type="ECO:0000256" key="9">
    <source>
        <dbReference type="ARBA" id="ARBA00022695"/>
    </source>
</evidence>
<dbReference type="CDD" id="cd00554">
    <property type="entry name" value="MECDP_synthase"/>
    <property type="match status" value="1"/>
</dbReference>
<dbReference type="PROSITE" id="PS01295">
    <property type="entry name" value="ISPD"/>
    <property type="match status" value="1"/>
</dbReference>
<evidence type="ECO:0000313" key="17">
    <source>
        <dbReference type="Proteomes" id="UP001301140"/>
    </source>
</evidence>
<feature type="site" description="Transition state stabilizer" evidence="14">
    <location>
        <position position="22"/>
    </location>
</feature>
<dbReference type="Pfam" id="PF02542">
    <property type="entry name" value="YgbB"/>
    <property type="match status" value="1"/>
</dbReference>
<evidence type="ECO:0000259" key="15">
    <source>
        <dbReference type="Pfam" id="PF02542"/>
    </source>
</evidence>
<feature type="binding site" evidence="14">
    <location>
        <position position="364"/>
    </location>
    <ligand>
        <name>4-CDP-2-C-methyl-D-erythritol 2-phosphate</name>
        <dbReference type="ChEBI" id="CHEBI:57919"/>
    </ligand>
</feature>
<dbReference type="SUPFAM" id="SSF53448">
    <property type="entry name" value="Nucleotide-diphospho-sugar transferases"/>
    <property type="match status" value="1"/>
</dbReference>
<reference evidence="16 17" key="1">
    <citation type="submission" date="2023-03" db="EMBL/GenBank/DDBJ databases">
        <title>YIM 152171 draft genome.</title>
        <authorList>
            <person name="Yang Z."/>
        </authorList>
    </citation>
    <scope>NUCLEOTIDE SEQUENCE [LARGE SCALE GENOMIC DNA]</scope>
    <source>
        <strain evidence="16 17">YIM 152171</strain>
    </source>
</reference>
<keyword evidence="12 14" id="KW-0456">Lyase</keyword>
<evidence type="ECO:0000256" key="4">
    <source>
        <dbReference type="ARBA" id="ARBA00004709"/>
    </source>
</evidence>
<protein>
    <recommendedName>
        <fullName evidence="14">Bifunctional enzyme IspD/IspF</fullName>
    </recommendedName>
    <domain>
        <recommendedName>
            <fullName evidence="14">2-C-methyl-D-erythritol 4-phosphate cytidylyltransferase</fullName>
            <ecNumber evidence="14">2.7.7.60</ecNumber>
        </recommendedName>
        <alternativeName>
            <fullName evidence="14">4-diphosphocytidyl-2C-methyl-D-erythritol synthase</fullName>
        </alternativeName>
        <alternativeName>
            <fullName evidence="14">MEP cytidylyltransferase</fullName>
            <shortName evidence="14">MCT</shortName>
        </alternativeName>
    </domain>
    <domain>
        <recommendedName>
            <fullName evidence="14">2-C-methyl-D-erythritol 2,4-cyclodiphosphate synthase</fullName>
            <shortName evidence="14">MECDP-synthase</shortName>
            <shortName evidence="14">MECPP-synthase</shortName>
            <shortName evidence="14">MECPS</shortName>
            <ecNumber evidence="14">4.6.1.12</ecNumber>
        </recommendedName>
    </domain>
</protein>
<evidence type="ECO:0000256" key="10">
    <source>
        <dbReference type="ARBA" id="ARBA00022723"/>
    </source>
</evidence>
<accession>A0AAP4D686</accession>
<dbReference type="PANTHER" id="PTHR43181:SF1">
    <property type="entry name" value="2-C-METHYL-D-ERYTHRITOL 2,4-CYCLODIPHOSPHATE SYNTHASE, CHLOROPLASTIC"/>
    <property type="match status" value="1"/>
</dbReference>
<dbReference type="InterPro" id="IPR034683">
    <property type="entry name" value="IspD/TarI"/>
</dbReference>
<gene>
    <name evidence="14" type="primary">ispDF</name>
    <name evidence="16" type="ORF">PZ740_12355</name>
</gene>
<dbReference type="InterPro" id="IPR029044">
    <property type="entry name" value="Nucleotide-diphossugar_trans"/>
</dbReference>
<dbReference type="InterPro" id="IPR003526">
    <property type="entry name" value="MECDP_synthase"/>
</dbReference>
<feature type="binding site" evidence="14">
    <location>
        <begin position="233"/>
        <end position="235"/>
    </location>
    <ligand>
        <name>4-CDP-2-C-methyl-D-erythritol 2-phosphate</name>
        <dbReference type="ChEBI" id="CHEBI:57919"/>
    </ligand>
</feature>
<keyword evidence="9 14" id="KW-0548">Nucleotidyltransferase</keyword>
<evidence type="ECO:0000313" key="16">
    <source>
        <dbReference type="EMBL" id="MDF1587170.1"/>
    </source>
</evidence>
<comment type="similarity">
    <text evidence="6">Belongs to the IspF family.</text>
</comment>
<evidence type="ECO:0000256" key="11">
    <source>
        <dbReference type="ARBA" id="ARBA00023229"/>
    </source>
</evidence>
<dbReference type="GO" id="GO:0050518">
    <property type="term" value="F:2-C-methyl-D-erythritol 4-phosphate cytidylyltransferase activity"/>
    <property type="evidence" value="ECO:0007669"/>
    <property type="project" value="UniProtKB-UniRule"/>
</dbReference>
<dbReference type="CDD" id="cd02516">
    <property type="entry name" value="CDP-ME_synthetase"/>
    <property type="match status" value="1"/>
</dbReference>
<dbReference type="GO" id="GO:0008685">
    <property type="term" value="F:2-C-methyl-D-erythritol 2,4-cyclodiphosphate synthase activity"/>
    <property type="evidence" value="ECO:0007669"/>
    <property type="project" value="UniProtKB-UniRule"/>
</dbReference>
<evidence type="ECO:0000256" key="14">
    <source>
        <dbReference type="HAMAP-Rule" id="MF_01520"/>
    </source>
</evidence>
<evidence type="ECO:0000256" key="3">
    <source>
        <dbReference type="ARBA" id="ARBA00001968"/>
    </source>
</evidence>
<proteinExistence type="inferred from homology"/>
<comment type="caution">
    <text evidence="16">The sequence shown here is derived from an EMBL/GenBank/DDBJ whole genome shotgun (WGS) entry which is preliminary data.</text>
</comment>
<comment type="pathway">
    <text evidence="4 14">Isoprenoid biosynthesis; isopentenyl diphosphate biosynthesis via DXP pathway; isopentenyl diphosphate from 1-deoxy-D-xylulose 5-phosphate: step 4/6.</text>
</comment>
<dbReference type="GO" id="GO:0046872">
    <property type="term" value="F:metal ion binding"/>
    <property type="evidence" value="ECO:0007669"/>
    <property type="project" value="UniProtKB-KW"/>
</dbReference>
<keyword evidence="8 14" id="KW-0808">Transferase</keyword>
<feature type="site" description="Positions MEP for the nucleophilic attack" evidence="14">
    <location>
        <position position="205"/>
    </location>
</feature>
<dbReference type="EMBL" id="JARGEQ010000126">
    <property type="protein sequence ID" value="MDF1587170.1"/>
    <property type="molecule type" value="Genomic_DNA"/>
</dbReference>
<evidence type="ECO:0000256" key="1">
    <source>
        <dbReference type="ARBA" id="ARBA00000200"/>
    </source>
</evidence>
<name>A0AAP4D686_9PROT</name>
<feature type="region of interest" description="2-C-methyl-D-erythritol 4-phosphate cytidylyltransferase" evidence="14">
    <location>
        <begin position="1"/>
        <end position="226"/>
    </location>
</feature>
<dbReference type="InterPro" id="IPR026596">
    <property type="entry name" value="IspD/F"/>
</dbReference>
<feature type="site" description="Transition state stabilizer" evidence="14">
    <location>
        <position position="259"/>
    </location>
</feature>
<evidence type="ECO:0000256" key="7">
    <source>
        <dbReference type="ARBA" id="ARBA00009789"/>
    </source>
</evidence>
<dbReference type="AlphaFoldDB" id="A0AAP4D686"/>
<feature type="binding site" evidence="14">
    <location>
        <position position="235"/>
    </location>
    <ligand>
        <name>a divalent metal cation</name>
        <dbReference type="ChEBI" id="CHEBI:60240"/>
    </ligand>
</feature>
<dbReference type="GO" id="GO:0019288">
    <property type="term" value="P:isopentenyl diphosphate biosynthetic process, methylerythritol 4-phosphate pathway"/>
    <property type="evidence" value="ECO:0007669"/>
    <property type="project" value="UniProtKB-UniRule"/>
</dbReference>
<dbReference type="EC" id="2.7.7.60" evidence="14"/>
<evidence type="ECO:0000256" key="2">
    <source>
        <dbReference type="ARBA" id="ARBA00001282"/>
    </source>
</evidence>
<dbReference type="InterPro" id="IPR036571">
    <property type="entry name" value="MECDP_synthase_sf"/>
</dbReference>
<feature type="binding site" evidence="14">
    <location>
        <begin position="357"/>
        <end position="360"/>
    </location>
    <ligand>
        <name>4-CDP-2-C-methyl-D-erythritol 2-phosphate</name>
        <dbReference type="ChEBI" id="CHEBI:57919"/>
    </ligand>
</feature>
<comment type="caution">
    <text evidence="14">Lacks conserved residue(s) required for the propagation of feature annotation.</text>
</comment>
<evidence type="ECO:0000256" key="6">
    <source>
        <dbReference type="ARBA" id="ARBA00008480"/>
    </source>
</evidence>
<dbReference type="FunFam" id="3.90.550.10:FF:000003">
    <property type="entry name" value="2-C-methyl-D-erythritol 4-phosphate cytidylyltransferase"/>
    <property type="match status" value="1"/>
</dbReference>
<comment type="similarity">
    <text evidence="14">In the N-terminal section; belongs to the IspD/TarI cytidylyltransferase family. IspD subfamily.</text>
</comment>
<dbReference type="RefSeq" id="WP_327789590.1">
    <property type="nucleotide sequence ID" value="NZ_JARGEQ010000126.1"/>
</dbReference>
<feature type="binding site" evidence="14">
    <location>
        <begin position="281"/>
        <end position="283"/>
    </location>
    <ligand>
        <name>4-CDP-2-C-methyl-D-erythritol 2-phosphate</name>
        <dbReference type="ChEBI" id="CHEBI:57919"/>
    </ligand>
</feature>
<feature type="site" description="Transition state stabilizer" evidence="14">
    <location>
        <position position="358"/>
    </location>
</feature>
<dbReference type="NCBIfam" id="TIGR00453">
    <property type="entry name" value="ispD"/>
    <property type="match status" value="1"/>
</dbReference>
<sequence length="383" mass="40267">MRCVALIVAAGRGERLGGDLPKQFLPLLGRPMLRRTIERFLGHPSVDAVRVVIDGRHEELYRTATAGLALLEPVAGGASRQESVRLGLESLVELAPGQVLIHDAARPLASAALVERVASMLRTADAALPALPVVDTLKRAEGARTAGDVPRDGLWRAQTPQGFRFAAILAAHRAQAGGAFTDDAAVAAAAGIEVSLVEGEEDNMKITHPADLARAERLLGGGQRRWRTGLGFDVHRLVEDRPLILAGVHIPFERGLAGHSDADVVLHAVTDAILGAIAAGDIGQHFPPSDPRWKDADSAQFLEHAVGLAAEAGGALENVDVTILCERPKIGPHRDAMRERLAAILGLPVGRVGIKATTTEQLGFTGRGEGIAAQAVATLSFAA</sequence>
<comment type="function">
    <text evidence="14">Bifunctional enzyme that catalyzes the formation of 4-diphosphocytidyl-2-C-methyl-D-erythritol from CTP and 2-C-methyl-D-erythritol 4-phosphate (MEP) (IspD), and catalyzes the conversion of 4-diphosphocytidyl-2-C-methyl-D-erythritol 2-phosphate (CDP-ME2P) to 2-C-methyl-D-erythritol 2,4-cyclodiphosphate (ME-CPP) with a corresponding release of cytidine 5-monophosphate (CMP) (IspF).</text>
</comment>
<comment type="catalytic activity">
    <reaction evidence="1 14">
        <text>4-CDP-2-C-methyl-D-erythritol 2-phosphate = 2-C-methyl-D-erythritol 2,4-cyclic diphosphate + CMP</text>
        <dbReference type="Rhea" id="RHEA:23864"/>
        <dbReference type="ChEBI" id="CHEBI:57919"/>
        <dbReference type="ChEBI" id="CHEBI:58483"/>
        <dbReference type="ChEBI" id="CHEBI:60377"/>
        <dbReference type="EC" id="4.6.1.12"/>
    </reaction>
</comment>
<feature type="binding site" evidence="14">
    <location>
        <position position="367"/>
    </location>
    <ligand>
        <name>4-CDP-2-C-methyl-D-erythritol 2-phosphate</name>
        <dbReference type="ChEBI" id="CHEBI:57919"/>
    </ligand>
</feature>
<dbReference type="Proteomes" id="UP001301140">
    <property type="component" value="Unassembled WGS sequence"/>
</dbReference>
<keyword evidence="17" id="KW-1185">Reference proteome</keyword>
<feature type="binding site" evidence="14">
    <location>
        <position position="267"/>
    </location>
    <ligand>
        <name>a divalent metal cation</name>
        <dbReference type="ChEBI" id="CHEBI:60240"/>
    </ligand>
</feature>
<dbReference type="SUPFAM" id="SSF69765">
    <property type="entry name" value="IpsF-like"/>
    <property type="match status" value="1"/>
</dbReference>
<dbReference type="GO" id="GO:0016114">
    <property type="term" value="P:terpenoid biosynthetic process"/>
    <property type="evidence" value="ECO:0007669"/>
    <property type="project" value="InterPro"/>
</dbReference>
<keyword evidence="11 14" id="KW-0414">Isoprene biosynthesis</keyword>
<comment type="similarity">
    <text evidence="7">Belongs to the IspD/TarI cytidylyltransferase family. IspD subfamily.</text>
</comment>
<comment type="catalytic activity">
    <reaction evidence="2 14">
        <text>2-C-methyl-D-erythritol 4-phosphate + CTP + H(+) = 4-CDP-2-C-methyl-D-erythritol + diphosphate</text>
        <dbReference type="Rhea" id="RHEA:13429"/>
        <dbReference type="ChEBI" id="CHEBI:15378"/>
        <dbReference type="ChEBI" id="CHEBI:33019"/>
        <dbReference type="ChEBI" id="CHEBI:37563"/>
        <dbReference type="ChEBI" id="CHEBI:57823"/>
        <dbReference type="ChEBI" id="CHEBI:58262"/>
        <dbReference type="EC" id="2.7.7.60"/>
    </reaction>
</comment>
<dbReference type="HAMAP" id="MF_00108">
    <property type="entry name" value="IspD"/>
    <property type="match status" value="1"/>
</dbReference>
<feature type="domain" description="2-C-methyl-D-erythritol 2,4-cyclodiphosphate synthase" evidence="15">
    <location>
        <begin position="227"/>
        <end position="379"/>
    </location>
</feature>
<dbReference type="Gene3D" id="3.30.1330.50">
    <property type="entry name" value="2-C-methyl-D-erythritol 2,4-cyclodiphosphate synthase"/>
    <property type="match status" value="1"/>
</dbReference>
<comment type="pathway">
    <text evidence="5 14">Isoprenoid biosynthesis; isopentenyl diphosphate biosynthesis via DXP pathway; isopentenyl diphosphate from 1-deoxy-D-xylulose 5-phosphate: step 2/6.</text>
</comment>
<comment type="similarity">
    <text evidence="14">In the C-terminal section; belongs to the IspF family.</text>
</comment>
<dbReference type="HAMAP" id="MF_01520">
    <property type="entry name" value="IspDF"/>
    <property type="match status" value="1"/>
</dbReference>
<feature type="binding site" evidence="14">
    <location>
        <position position="233"/>
    </location>
    <ligand>
        <name>a divalent metal cation</name>
        <dbReference type="ChEBI" id="CHEBI:60240"/>
    </ligand>
</feature>
<evidence type="ECO:0000256" key="8">
    <source>
        <dbReference type="ARBA" id="ARBA00022679"/>
    </source>
</evidence>
<evidence type="ECO:0000256" key="5">
    <source>
        <dbReference type="ARBA" id="ARBA00004787"/>
    </source>
</evidence>
<keyword evidence="10 14" id="KW-0479">Metal-binding</keyword>
<keyword evidence="13 14" id="KW-0511">Multifunctional enzyme</keyword>
<dbReference type="PROSITE" id="PS01350">
    <property type="entry name" value="ISPF"/>
    <property type="match status" value="1"/>
</dbReference>
<evidence type="ECO:0000256" key="13">
    <source>
        <dbReference type="ARBA" id="ARBA00023268"/>
    </source>
</evidence>
<dbReference type="EC" id="4.6.1.12" evidence="14"/>
<dbReference type="InterPro" id="IPR001228">
    <property type="entry name" value="IspD"/>
</dbReference>
<dbReference type="Pfam" id="PF01128">
    <property type="entry name" value="IspD"/>
    <property type="match status" value="1"/>
</dbReference>
<evidence type="ECO:0000256" key="12">
    <source>
        <dbReference type="ARBA" id="ARBA00023239"/>
    </source>
</evidence>
<organism evidence="16 17">
    <name type="scientific">Marinimicrococcus flavescens</name>
    <dbReference type="NCBI Taxonomy" id="3031815"/>
    <lineage>
        <taxon>Bacteria</taxon>
        <taxon>Pseudomonadati</taxon>
        <taxon>Pseudomonadota</taxon>
        <taxon>Alphaproteobacteria</taxon>
        <taxon>Geminicoccales</taxon>
        <taxon>Geminicoccaceae</taxon>
        <taxon>Marinimicrococcus</taxon>
    </lineage>
</organism>
<feature type="site" description="Transition state stabilizer" evidence="14">
    <location>
        <position position="15"/>
    </location>
</feature>
<comment type="cofactor">
    <cofactor evidence="3 14">
        <name>a divalent metal cation</name>
        <dbReference type="ChEBI" id="CHEBI:60240"/>
    </cofactor>
</comment>